<evidence type="ECO:0000313" key="6">
    <source>
        <dbReference type="Proteomes" id="UP000584931"/>
    </source>
</evidence>
<accession>A0A7Z0BHE5</accession>
<reference evidence="3 6" key="3">
    <citation type="submission" date="2020-07" db="EMBL/GenBank/DDBJ databases">
        <title>Sequencing the genomes of 1000 actinobacteria strains.</title>
        <authorList>
            <person name="Klenk H.-P."/>
        </authorList>
    </citation>
    <scope>NUCLEOTIDE SEQUENCE [LARGE SCALE GENOMIC DNA]</scope>
    <source>
        <strain evidence="3 6">DSM 45278</strain>
    </source>
</reference>
<dbReference type="Proteomes" id="UP000584931">
    <property type="component" value="Unassembled WGS sequence"/>
</dbReference>
<evidence type="ECO:0000313" key="3">
    <source>
        <dbReference type="EMBL" id="NYH50926.1"/>
    </source>
</evidence>
<dbReference type="RefSeq" id="WP_077691156.1">
    <property type="nucleotide sequence ID" value="NZ_JACCHL010000001.1"/>
</dbReference>
<keyword evidence="5" id="KW-1185">Reference proteome</keyword>
<reference evidence="5" key="1">
    <citation type="submission" date="2016-08" db="EMBL/GenBank/DDBJ databases">
        <authorList>
            <person name="Tokovenko B."/>
            <person name="Kalinowski J."/>
        </authorList>
    </citation>
    <scope>NUCLEOTIDE SEQUENCE [LARGE SCALE GENOMIC DNA]</scope>
    <source>
        <strain evidence="5">UTMC102</strain>
    </source>
</reference>
<sequence length="401" mass="42806">MTRAESGYGRMGRRGGTRRAERAYTEDHADDYGQDDYEDGYDPEEDFSAEYGHTRPADTGNPDDVHADDALDEEQDGAGETGRPSRRRGRGRAGRGSGAPRRRASGGRRAGAGKVSAFSASAIKKVSVLGDRPNQIVYTLAEQSRRKRGTAVLGVLLGAFSIALVTLLGLLSYQLFAGPGGNAAGGDESVVAPPEGHNTLTPELYLSEPNREDVFGPINERPEGAEPMTEDAVFGGVEEIGLDDMKLELREGSVTDSCTSLVWGDELGQSLVDGNCVRAASGVYTDADEQYVAQFTLFDLADAEEAAKVERQLDPTNPESGAGFLLSQTNDEIPGLQEGYSQANSQVMGHYLAVFWVAETDGAEPADNTDMATLNVASMNAAQHVYEEVVAVKQAAEQAKE</sequence>
<evidence type="ECO:0000256" key="2">
    <source>
        <dbReference type="SAM" id="Phobius"/>
    </source>
</evidence>
<evidence type="ECO:0000256" key="1">
    <source>
        <dbReference type="SAM" id="MobiDB-lite"/>
    </source>
</evidence>
<dbReference type="STRING" id="501010.NOSIN_13760"/>
<keyword evidence="2" id="KW-0472">Membrane</keyword>
<dbReference type="Proteomes" id="UP000189004">
    <property type="component" value="Unassembled WGS sequence"/>
</dbReference>
<comment type="caution">
    <text evidence="4">The sequence shown here is derived from an EMBL/GenBank/DDBJ whole genome shotgun (WGS) entry which is preliminary data.</text>
</comment>
<keyword evidence="2" id="KW-1133">Transmembrane helix</keyword>
<gene>
    <name evidence="3" type="ORF">HNR06_000515</name>
    <name evidence="4" type="ORF">NOSIN_13760</name>
</gene>
<protein>
    <submittedName>
        <fullName evidence="4">Uncharacterized protein</fullName>
    </submittedName>
</protein>
<reference evidence="4" key="2">
    <citation type="submission" date="2016-08" db="EMBL/GenBank/DDBJ databases">
        <authorList>
            <person name="Seilhamer J.J."/>
        </authorList>
    </citation>
    <scope>NUCLEOTIDE SEQUENCE [LARGE SCALE GENOMIC DNA]</scope>
    <source>
        <strain evidence="4">UTMC102</strain>
    </source>
</reference>
<keyword evidence="2" id="KW-0812">Transmembrane</keyword>
<dbReference type="EMBL" id="MCOK01000001">
    <property type="protein sequence ID" value="OOC54739.1"/>
    <property type="molecule type" value="Genomic_DNA"/>
</dbReference>
<evidence type="ECO:0000313" key="4">
    <source>
        <dbReference type="EMBL" id="OOC54739.1"/>
    </source>
</evidence>
<dbReference type="EMBL" id="JACCHL010000001">
    <property type="protein sequence ID" value="NYH50926.1"/>
    <property type="molecule type" value="Genomic_DNA"/>
</dbReference>
<feature type="transmembrane region" description="Helical" evidence="2">
    <location>
        <begin position="151"/>
        <end position="173"/>
    </location>
</feature>
<feature type="compositionally biased region" description="Acidic residues" evidence="1">
    <location>
        <begin position="32"/>
        <end position="48"/>
    </location>
</feature>
<evidence type="ECO:0000313" key="5">
    <source>
        <dbReference type="Proteomes" id="UP000189004"/>
    </source>
</evidence>
<proteinExistence type="predicted"/>
<feature type="compositionally biased region" description="Basic residues" evidence="1">
    <location>
        <begin position="84"/>
        <end position="93"/>
    </location>
</feature>
<name>A0A1V3C2Q9_9ACTN</name>
<organism evidence="4 5">
    <name type="scientific">Nocardiopsis sinuspersici</name>
    <dbReference type="NCBI Taxonomy" id="501010"/>
    <lineage>
        <taxon>Bacteria</taxon>
        <taxon>Bacillati</taxon>
        <taxon>Actinomycetota</taxon>
        <taxon>Actinomycetes</taxon>
        <taxon>Streptosporangiales</taxon>
        <taxon>Nocardiopsidaceae</taxon>
        <taxon>Nocardiopsis</taxon>
    </lineage>
</organism>
<feature type="region of interest" description="Disordered" evidence="1">
    <location>
        <begin position="1"/>
        <end position="112"/>
    </location>
</feature>
<dbReference type="OrthoDB" id="3421991at2"/>
<dbReference type="AlphaFoldDB" id="A0A1V3C2Q9"/>
<accession>A0A1V3C2Q9</accession>
<feature type="compositionally biased region" description="Basic and acidic residues" evidence="1">
    <location>
        <begin position="18"/>
        <end position="31"/>
    </location>
</feature>